<dbReference type="Proteomes" id="UP000762676">
    <property type="component" value="Unassembled WGS sequence"/>
</dbReference>
<gene>
    <name evidence="1" type="ORF">ElyMa_006997500</name>
</gene>
<sequence>MRMMQRSQWEISRRELFRVNSSGKIEVSGLNAKETKVMHKKRKDGLPDDLTEIVVNHAPVEKSTPFQVPRLYKVFRWNMFVRNNDQNGYGKY</sequence>
<keyword evidence="2" id="KW-1185">Reference proteome</keyword>
<proteinExistence type="predicted"/>
<name>A0AAV4JQI1_9GAST</name>
<evidence type="ECO:0000313" key="1">
    <source>
        <dbReference type="EMBL" id="GFS24223.1"/>
    </source>
</evidence>
<evidence type="ECO:0000313" key="2">
    <source>
        <dbReference type="Proteomes" id="UP000762676"/>
    </source>
</evidence>
<organism evidence="1 2">
    <name type="scientific">Elysia marginata</name>
    <dbReference type="NCBI Taxonomy" id="1093978"/>
    <lineage>
        <taxon>Eukaryota</taxon>
        <taxon>Metazoa</taxon>
        <taxon>Spiralia</taxon>
        <taxon>Lophotrochozoa</taxon>
        <taxon>Mollusca</taxon>
        <taxon>Gastropoda</taxon>
        <taxon>Heterobranchia</taxon>
        <taxon>Euthyneura</taxon>
        <taxon>Panpulmonata</taxon>
        <taxon>Sacoglossa</taxon>
        <taxon>Placobranchoidea</taxon>
        <taxon>Plakobranchidae</taxon>
        <taxon>Elysia</taxon>
    </lineage>
</organism>
<comment type="caution">
    <text evidence="1">The sequence shown here is derived from an EMBL/GenBank/DDBJ whole genome shotgun (WGS) entry which is preliminary data.</text>
</comment>
<dbReference type="EMBL" id="BMAT01013982">
    <property type="protein sequence ID" value="GFS24223.1"/>
    <property type="molecule type" value="Genomic_DNA"/>
</dbReference>
<reference evidence="1 2" key="1">
    <citation type="journal article" date="2021" name="Elife">
        <title>Chloroplast acquisition without the gene transfer in kleptoplastic sea slugs, Plakobranchus ocellatus.</title>
        <authorList>
            <person name="Maeda T."/>
            <person name="Takahashi S."/>
            <person name="Yoshida T."/>
            <person name="Shimamura S."/>
            <person name="Takaki Y."/>
            <person name="Nagai Y."/>
            <person name="Toyoda A."/>
            <person name="Suzuki Y."/>
            <person name="Arimoto A."/>
            <person name="Ishii H."/>
            <person name="Satoh N."/>
            <person name="Nishiyama T."/>
            <person name="Hasebe M."/>
            <person name="Maruyama T."/>
            <person name="Minagawa J."/>
            <person name="Obokata J."/>
            <person name="Shigenobu S."/>
        </authorList>
    </citation>
    <scope>NUCLEOTIDE SEQUENCE [LARGE SCALE GENOMIC DNA]</scope>
</reference>
<protein>
    <submittedName>
        <fullName evidence="1">Uncharacterized protein</fullName>
    </submittedName>
</protein>
<dbReference type="AlphaFoldDB" id="A0AAV4JQI1"/>
<accession>A0AAV4JQI1</accession>